<dbReference type="PANTHER" id="PTHR30629:SF2">
    <property type="entry name" value="PROPHAGE INTEGRASE INTS-RELATED"/>
    <property type="match status" value="1"/>
</dbReference>
<proteinExistence type="inferred from homology"/>
<dbReference type="GO" id="GO:0003677">
    <property type="term" value="F:DNA binding"/>
    <property type="evidence" value="ECO:0007669"/>
    <property type="project" value="UniProtKB-UniRule"/>
</dbReference>
<name>A0A9D2J6J3_9FIRM</name>
<evidence type="ECO:0000256" key="1">
    <source>
        <dbReference type="ARBA" id="ARBA00008857"/>
    </source>
</evidence>
<evidence type="ECO:0000256" key="3">
    <source>
        <dbReference type="ARBA" id="ARBA00023125"/>
    </source>
</evidence>
<dbReference type="AlphaFoldDB" id="A0A9D2J6J3"/>
<dbReference type="InterPro" id="IPR010998">
    <property type="entry name" value="Integrase_recombinase_N"/>
</dbReference>
<comment type="caution">
    <text evidence="8">The sequence shown here is derived from an EMBL/GenBank/DDBJ whole genome shotgun (WGS) entry which is preliminary data.</text>
</comment>
<dbReference type="Pfam" id="PF00589">
    <property type="entry name" value="Phage_integrase"/>
    <property type="match status" value="1"/>
</dbReference>
<evidence type="ECO:0000259" key="6">
    <source>
        <dbReference type="PROSITE" id="PS51898"/>
    </source>
</evidence>
<keyword evidence="4" id="KW-0233">DNA recombination</keyword>
<protein>
    <submittedName>
        <fullName evidence="8">Tyrosine-type recombinase/integrase</fullName>
    </submittedName>
</protein>
<dbReference type="PANTHER" id="PTHR30629">
    <property type="entry name" value="PROPHAGE INTEGRASE"/>
    <property type="match status" value="1"/>
</dbReference>
<reference evidence="8" key="1">
    <citation type="journal article" date="2021" name="PeerJ">
        <title>Extensive microbial diversity within the chicken gut microbiome revealed by metagenomics and culture.</title>
        <authorList>
            <person name="Gilroy R."/>
            <person name="Ravi A."/>
            <person name="Getino M."/>
            <person name="Pursley I."/>
            <person name="Horton D.L."/>
            <person name="Alikhan N.F."/>
            <person name="Baker D."/>
            <person name="Gharbi K."/>
            <person name="Hall N."/>
            <person name="Watson M."/>
            <person name="Adriaenssens E.M."/>
            <person name="Foster-Nyarko E."/>
            <person name="Jarju S."/>
            <person name="Secka A."/>
            <person name="Antonio M."/>
            <person name="Oren A."/>
            <person name="Chaudhuri R.R."/>
            <person name="La Ragione R."/>
            <person name="Hildebrand F."/>
            <person name="Pallen M.J."/>
        </authorList>
    </citation>
    <scope>NUCLEOTIDE SEQUENCE</scope>
    <source>
        <strain evidence="8">CHK179-28034</strain>
    </source>
</reference>
<evidence type="ECO:0000256" key="4">
    <source>
        <dbReference type="ARBA" id="ARBA00023172"/>
    </source>
</evidence>
<dbReference type="InterPro" id="IPR013762">
    <property type="entry name" value="Integrase-like_cat_sf"/>
</dbReference>
<keyword evidence="2" id="KW-0229">DNA integration</keyword>
<feature type="domain" description="Core-binding (CB)" evidence="7">
    <location>
        <begin position="110"/>
        <end position="192"/>
    </location>
</feature>
<feature type="domain" description="Tyr recombinase" evidence="6">
    <location>
        <begin position="214"/>
        <end position="375"/>
    </location>
</feature>
<dbReference type="PROSITE" id="PS51898">
    <property type="entry name" value="TYR_RECOMBINASE"/>
    <property type="match status" value="1"/>
</dbReference>
<dbReference type="PROSITE" id="PS51900">
    <property type="entry name" value="CB"/>
    <property type="match status" value="1"/>
</dbReference>
<dbReference type="InterPro" id="IPR011010">
    <property type="entry name" value="DNA_brk_join_enz"/>
</dbReference>
<evidence type="ECO:0000313" key="8">
    <source>
        <dbReference type="EMBL" id="HIZ38900.1"/>
    </source>
</evidence>
<evidence type="ECO:0000313" key="9">
    <source>
        <dbReference type="Proteomes" id="UP000824049"/>
    </source>
</evidence>
<dbReference type="SUPFAM" id="SSF56349">
    <property type="entry name" value="DNA breaking-rejoining enzymes"/>
    <property type="match status" value="1"/>
</dbReference>
<dbReference type="EMBL" id="DXBR01000036">
    <property type="protein sequence ID" value="HIZ38900.1"/>
    <property type="molecule type" value="Genomic_DNA"/>
</dbReference>
<dbReference type="Gene3D" id="1.10.443.10">
    <property type="entry name" value="Intergrase catalytic core"/>
    <property type="match status" value="1"/>
</dbReference>
<dbReference type="GO" id="GO:0006310">
    <property type="term" value="P:DNA recombination"/>
    <property type="evidence" value="ECO:0007669"/>
    <property type="project" value="UniProtKB-KW"/>
</dbReference>
<comment type="similarity">
    <text evidence="1">Belongs to the 'phage' integrase family.</text>
</comment>
<evidence type="ECO:0000256" key="2">
    <source>
        <dbReference type="ARBA" id="ARBA00022908"/>
    </source>
</evidence>
<keyword evidence="3 5" id="KW-0238">DNA-binding</keyword>
<evidence type="ECO:0000259" key="7">
    <source>
        <dbReference type="PROSITE" id="PS51900"/>
    </source>
</evidence>
<dbReference type="InterPro" id="IPR050808">
    <property type="entry name" value="Phage_Integrase"/>
</dbReference>
<dbReference type="InterPro" id="IPR044068">
    <property type="entry name" value="CB"/>
</dbReference>
<organism evidence="8 9">
    <name type="scientific">Candidatus Anaerobutyricum stercoris</name>
    <dbReference type="NCBI Taxonomy" id="2838457"/>
    <lineage>
        <taxon>Bacteria</taxon>
        <taxon>Bacillati</taxon>
        <taxon>Bacillota</taxon>
        <taxon>Clostridia</taxon>
        <taxon>Lachnospirales</taxon>
        <taxon>Lachnospiraceae</taxon>
        <taxon>Anaerobutyricum</taxon>
    </lineage>
</organism>
<dbReference type="Gene3D" id="1.10.150.130">
    <property type="match status" value="1"/>
</dbReference>
<gene>
    <name evidence="8" type="ORF">H9968_03090</name>
</gene>
<reference evidence="8" key="2">
    <citation type="submission" date="2021-04" db="EMBL/GenBank/DDBJ databases">
        <authorList>
            <person name="Gilroy R."/>
        </authorList>
    </citation>
    <scope>NUCLEOTIDE SEQUENCE</scope>
    <source>
        <strain evidence="8">CHK179-28034</strain>
    </source>
</reference>
<sequence length="381" mass="43813">MAKRKKYPKLPNGYGSIRYLGKGRRNPYAVHPPTTEFTLDGIPKTPKALCYVDDYMKGFAVLTAYKAGTYVPGMEKEMTIEPGGNMDALAQAILADYGRITHLEKVEEKPTFAEVYEQFYHYKYERDKSRTYSKQTKNSTGTAFRNCAVLHDKPFADLRHKDLQAVVDDCPLKYSSKSLIVGLFHQMYGYAIAYDIVDKDCSAHVTVNIPDDNEHGVPFTDADLQVLWQHEDNPTVEMLLIMCYSGFRISEYKSMEVNLRERYFLGGIKTDAGKNRYVPIHSAILPLVKKRIRRDGKMLSISTRAFRNQMYEILPDFGIDRHTPHDCRHTFSRLCEKYGVAENDRKRMLGHSFKQDITNGVYGHRTVEDLRGEIEKIKICD</sequence>
<evidence type="ECO:0000256" key="5">
    <source>
        <dbReference type="PROSITE-ProRule" id="PRU01248"/>
    </source>
</evidence>
<dbReference type="Proteomes" id="UP000824049">
    <property type="component" value="Unassembled WGS sequence"/>
</dbReference>
<dbReference type="GO" id="GO:0015074">
    <property type="term" value="P:DNA integration"/>
    <property type="evidence" value="ECO:0007669"/>
    <property type="project" value="UniProtKB-KW"/>
</dbReference>
<accession>A0A9D2J6J3</accession>
<dbReference type="InterPro" id="IPR002104">
    <property type="entry name" value="Integrase_catalytic"/>
</dbReference>